<evidence type="ECO:0000256" key="2">
    <source>
        <dbReference type="ARBA" id="ARBA00022614"/>
    </source>
</evidence>
<evidence type="ECO:0000256" key="3">
    <source>
        <dbReference type="ARBA" id="ARBA00022737"/>
    </source>
</evidence>
<organism evidence="4 5">
    <name type="scientific">Cymbomonas tetramitiformis</name>
    <dbReference type="NCBI Taxonomy" id="36881"/>
    <lineage>
        <taxon>Eukaryota</taxon>
        <taxon>Viridiplantae</taxon>
        <taxon>Chlorophyta</taxon>
        <taxon>Pyramimonadophyceae</taxon>
        <taxon>Pyramimonadales</taxon>
        <taxon>Pyramimonadaceae</taxon>
        <taxon>Cymbomonas</taxon>
    </lineage>
</organism>
<reference evidence="4 5" key="1">
    <citation type="journal article" date="2015" name="Genome Biol. Evol.">
        <title>Comparative Genomics of a Bacterivorous Green Alga Reveals Evolutionary Causalities and Consequences of Phago-Mixotrophic Mode of Nutrition.</title>
        <authorList>
            <person name="Burns J.A."/>
            <person name="Paasch A."/>
            <person name="Narechania A."/>
            <person name="Kim E."/>
        </authorList>
    </citation>
    <scope>NUCLEOTIDE SEQUENCE [LARGE SCALE GENOMIC DNA]</scope>
    <source>
        <strain evidence="4 5">PLY_AMNH</strain>
    </source>
</reference>
<comment type="caution">
    <text evidence="4">The sequence shown here is derived from an EMBL/GenBank/DDBJ whole genome shotgun (WGS) entry which is preliminary data.</text>
</comment>
<keyword evidence="3" id="KW-0677">Repeat</keyword>
<protein>
    <submittedName>
        <fullName evidence="4">Uncharacterized protein</fullName>
    </submittedName>
</protein>
<dbReference type="Pfam" id="PF13516">
    <property type="entry name" value="LRR_6"/>
    <property type="match status" value="4"/>
</dbReference>
<keyword evidence="5" id="KW-1185">Reference proteome</keyword>
<dbReference type="Proteomes" id="UP001190700">
    <property type="component" value="Unassembled WGS sequence"/>
</dbReference>
<dbReference type="GO" id="GO:0005930">
    <property type="term" value="C:axoneme"/>
    <property type="evidence" value="ECO:0007669"/>
    <property type="project" value="UniProtKB-SubCell"/>
</dbReference>
<keyword evidence="2" id="KW-0433">Leucine-rich repeat</keyword>
<comment type="subcellular location">
    <subcellularLocation>
        <location evidence="1">Cytoplasm</location>
        <location evidence="1">Cytoskeleton</location>
        <location evidence="1">Cilium axoneme</location>
    </subcellularLocation>
</comment>
<accession>A0AAE0BSW4</accession>
<dbReference type="AlphaFoldDB" id="A0AAE0BSW4"/>
<proteinExistence type="predicted"/>
<dbReference type="Gene3D" id="3.80.10.10">
    <property type="entry name" value="Ribonuclease Inhibitor"/>
    <property type="match status" value="2"/>
</dbReference>
<dbReference type="InterPro" id="IPR001611">
    <property type="entry name" value="Leu-rich_rpt"/>
</dbReference>
<dbReference type="SUPFAM" id="SSF52047">
    <property type="entry name" value="RNI-like"/>
    <property type="match status" value="1"/>
</dbReference>
<sequence length="567" mass="61125">MNMVSELAWVPSSRCLTEQCNDAISHISYFHISERTRAAATTTPVPLGRDASYPEALRGSRQVFKDRSKSSPVSLSIDVGRMSAMETQSAAADFTLLDLLSVSDIGELFFLSYLQAGIWARLACTCKTGRQLVEGSRFHLVLADCPGLSLSALRSLVLRANTLGATHDVLDISNCPQLKERWSEVKDILATMGRLRNLCIEGGPLIIIEEKHAAALFEDLRALADNVSFDVKGNEIGESGAKALAAALPDANYKMHALDLSDGDIGVSGAEALAAALCDAECNLRVLDLACLGIEDVGVEAVATAIRHLNCKVHTLKLCIWAVHSDEVHSDIGEDEDADEEEGPCGAVVKALSDVNCKLRTLSLIVYEGSVNDEGRADDFGVKLALALRSANCGLRSLHISGIELGDRTPQWMANTLIHSNYCKLRTLSLNGNNISDSGIEYLATALQHANCELRTLCLTSGGAVHDGYKSLARALRNSNCKLHTLHYGGRYAGDAGCYRTMYALSTAIGDAQCNLHTLHLHLCPDELDPDGHDPVTAVKKLIDTSRFDIEIKTGSLACLRITRSHG</sequence>
<name>A0AAE0BSW4_9CHLO</name>
<dbReference type="EMBL" id="LGRX02033234">
    <property type="protein sequence ID" value="KAK3242117.1"/>
    <property type="molecule type" value="Genomic_DNA"/>
</dbReference>
<dbReference type="InterPro" id="IPR032675">
    <property type="entry name" value="LRR_dom_sf"/>
</dbReference>
<dbReference type="PROSITE" id="PS51450">
    <property type="entry name" value="LRR"/>
    <property type="match status" value="1"/>
</dbReference>
<evidence type="ECO:0000313" key="5">
    <source>
        <dbReference type="Proteomes" id="UP001190700"/>
    </source>
</evidence>
<dbReference type="InterPro" id="IPR051261">
    <property type="entry name" value="NLR"/>
</dbReference>
<dbReference type="PANTHER" id="PTHR24106">
    <property type="entry name" value="NACHT, LRR AND CARD DOMAINS-CONTAINING"/>
    <property type="match status" value="1"/>
</dbReference>
<evidence type="ECO:0000313" key="4">
    <source>
        <dbReference type="EMBL" id="KAK3242117.1"/>
    </source>
</evidence>
<gene>
    <name evidence="4" type="ORF">CYMTET_48164</name>
</gene>
<dbReference type="SMART" id="SM00368">
    <property type="entry name" value="LRR_RI"/>
    <property type="match status" value="5"/>
</dbReference>
<evidence type="ECO:0000256" key="1">
    <source>
        <dbReference type="ARBA" id="ARBA00004430"/>
    </source>
</evidence>